<accession>A0A244CPZ4</accession>
<dbReference type="PROSITE" id="PS00101">
    <property type="entry name" value="HEXAPEP_TRANSFERASES"/>
    <property type="match status" value="1"/>
</dbReference>
<proteinExistence type="predicted"/>
<keyword evidence="4" id="KW-1185">Reference proteome</keyword>
<reference evidence="3 4" key="1">
    <citation type="submission" date="2017-02" db="EMBL/GenBank/DDBJ databases">
        <title>Pseudoalteromonas ulvae TC14 Genome.</title>
        <authorList>
            <person name="Molmeret M."/>
        </authorList>
    </citation>
    <scope>NUCLEOTIDE SEQUENCE [LARGE SCALE GENOMIC DNA]</scope>
    <source>
        <strain evidence="3">TC14</strain>
    </source>
</reference>
<comment type="caution">
    <text evidence="3">The sequence shown here is derived from an EMBL/GenBank/DDBJ whole genome shotgun (WGS) entry which is preliminary data.</text>
</comment>
<dbReference type="EMBL" id="MWPV01000003">
    <property type="protein sequence ID" value="OUL57638.1"/>
    <property type="molecule type" value="Genomic_DNA"/>
</dbReference>
<dbReference type="GO" id="GO:0016740">
    <property type="term" value="F:transferase activity"/>
    <property type="evidence" value="ECO:0007669"/>
    <property type="project" value="UniProtKB-KW"/>
</dbReference>
<evidence type="ECO:0000256" key="2">
    <source>
        <dbReference type="ARBA" id="ARBA00022737"/>
    </source>
</evidence>
<dbReference type="CDD" id="cd04647">
    <property type="entry name" value="LbH_MAT_like"/>
    <property type="match status" value="1"/>
</dbReference>
<sequence>MAIYSVEELRALGFASIGEDVRVSRLASIYGASRIHLGDHVRIDDFCVLSAGAGGIKIGSYVHIAVYTCLIGAGHIGIADFANISSRVSIYSSSDDYSGEYMTNPMVSAEFTGVEHADVEIAEHVIIGSGSVVLPGVELGVGVAVGALSLVNRSVEPWQIIAGQPAKFIKRRKDDLLMLADKFLQQSC</sequence>
<protein>
    <submittedName>
        <fullName evidence="3">Galactoside O-acetyltransferase</fullName>
    </submittedName>
</protein>
<keyword evidence="2" id="KW-0677">Repeat</keyword>
<dbReference type="AlphaFoldDB" id="A0A244CPZ4"/>
<dbReference type="InterPro" id="IPR018357">
    <property type="entry name" value="Hexapep_transf_CS"/>
</dbReference>
<dbReference type="InterPro" id="IPR051159">
    <property type="entry name" value="Hexapeptide_acetyltransf"/>
</dbReference>
<name>A0A244CPZ4_PSEDV</name>
<dbReference type="InterPro" id="IPR011004">
    <property type="entry name" value="Trimer_LpxA-like_sf"/>
</dbReference>
<keyword evidence="1 3" id="KW-0808">Transferase</keyword>
<dbReference type="RefSeq" id="WP_086744223.1">
    <property type="nucleotide sequence ID" value="NZ_MWPV01000003.1"/>
</dbReference>
<organism evidence="3 4">
    <name type="scientific">Pseudoalteromonas ulvae</name>
    <dbReference type="NCBI Taxonomy" id="107327"/>
    <lineage>
        <taxon>Bacteria</taxon>
        <taxon>Pseudomonadati</taxon>
        <taxon>Pseudomonadota</taxon>
        <taxon>Gammaproteobacteria</taxon>
        <taxon>Alteromonadales</taxon>
        <taxon>Pseudoalteromonadaceae</taxon>
        <taxon>Pseudoalteromonas</taxon>
    </lineage>
</organism>
<evidence type="ECO:0000313" key="4">
    <source>
        <dbReference type="Proteomes" id="UP000194841"/>
    </source>
</evidence>
<dbReference type="OrthoDB" id="9815592at2"/>
<dbReference type="PANTHER" id="PTHR23416">
    <property type="entry name" value="SIALIC ACID SYNTHASE-RELATED"/>
    <property type="match status" value="1"/>
</dbReference>
<evidence type="ECO:0000313" key="3">
    <source>
        <dbReference type="EMBL" id="OUL57638.1"/>
    </source>
</evidence>
<dbReference type="SUPFAM" id="SSF51161">
    <property type="entry name" value="Trimeric LpxA-like enzymes"/>
    <property type="match status" value="1"/>
</dbReference>
<evidence type="ECO:0000256" key="1">
    <source>
        <dbReference type="ARBA" id="ARBA00022679"/>
    </source>
</evidence>
<gene>
    <name evidence="3" type="ORF">B1199_11270</name>
</gene>
<dbReference type="Proteomes" id="UP000194841">
    <property type="component" value="Unassembled WGS sequence"/>
</dbReference>
<dbReference type="Gene3D" id="2.160.10.10">
    <property type="entry name" value="Hexapeptide repeat proteins"/>
    <property type="match status" value="1"/>
</dbReference>